<keyword evidence="1" id="KW-0808">Transferase</keyword>
<keyword evidence="2" id="KW-0012">Acyltransferase</keyword>
<comment type="caution">
    <text evidence="4">The sequence shown here is derived from an EMBL/GenBank/DDBJ whole genome shotgun (WGS) entry which is preliminary data.</text>
</comment>
<protein>
    <recommendedName>
        <fullName evidence="3">N-acetyltransferase domain-containing protein</fullName>
    </recommendedName>
</protein>
<gene>
    <name evidence="4" type="ORF">S01H4_30263</name>
</gene>
<dbReference type="PANTHER" id="PTHR10545">
    <property type="entry name" value="DIAMINE N-ACETYLTRANSFERASE"/>
    <property type="match status" value="1"/>
</dbReference>
<organism evidence="4">
    <name type="scientific">marine sediment metagenome</name>
    <dbReference type="NCBI Taxonomy" id="412755"/>
    <lineage>
        <taxon>unclassified sequences</taxon>
        <taxon>metagenomes</taxon>
        <taxon>ecological metagenomes</taxon>
    </lineage>
</organism>
<dbReference type="Gene3D" id="3.40.630.30">
    <property type="match status" value="1"/>
</dbReference>
<dbReference type="CDD" id="cd04301">
    <property type="entry name" value="NAT_SF"/>
    <property type="match status" value="1"/>
</dbReference>
<reference evidence="4" key="1">
    <citation type="journal article" date="2014" name="Front. Microbiol.">
        <title>High frequency of phylogenetically diverse reductive dehalogenase-homologous genes in deep subseafloor sedimentary metagenomes.</title>
        <authorList>
            <person name="Kawai M."/>
            <person name="Futagami T."/>
            <person name="Toyoda A."/>
            <person name="Takaki Y."/>
            <person name="Nishi S."/>
            <person name="Hori S."/>
            <person name="Arai W."/>
            <person name="Tsubouchi T."/>
            <person name="Morono Y."/>
            <person name="Uchiyama I."/>
            <person name="Ito T."/>
            <person name="Fujiyama A."/>
            <person name="Inagaki F."/>
            <person name="Takami H."/>
        </authorList>
    </citation>
    <scope>NUCLEOTIDE SEQUENCE</scope>
    <source>
        <strain evidence="4">Expedition CK06-06</strain>
    </source>
</reference>
<evidence type="ECO:0000256" key="1">
    <source>
        <dbReference type="ARBA" id="ARBA00022679"/>
    </source>
</evidence>
<dbReference type="AlphaFoldDB" id="X1CQW7"/>
<dbReference type="Pfam" id="PF00583">
    <property type="entry name" value="Acetyltransf_1"/>
    <property type="match status" value="1"/>
</dbReference>
<dbReference type="PROSITE" id="PS51186">
    <property type="entry name" value="GNAT"/>
    <property type="match status" value="1"/>
</dbReference>
<accession>X1CQW7</accession>
<dbReference type="InterPro" id="IPR000182">
    <property type="entry name" value="GNAT_dom"/>
</dbReference>
<proteinExistence type="predicted"/>
<sequence>MKVKIRKAKQVDLIDIAELWKEFIDYHRNFDSFFTRSRNSIYYFNKYASNHIASKKSLVLIAKVQNKTVGYSISYTAKHPPVFAGNKYGFISDLMVSKDFRKCGLGKKLFKENITWFKLKNIKRVELSVSVKNPSATKFWKKMGFEPYMEKRVKKL</sequence>
<dbReference type="EMBL" id="BART01015606">
    <property type="protein sequence ID" value="GAG86661.1"/>
    <property type="molecule type" value="Genomic_DNA"/>
</dbReference>
<feature type="domain" description="N-acetyltransferase" evidence="3">
    <location>
        <begin position="3"/>
        <end position="156"/>
    </location>
</feature>
<evidence type="ECO:0000259" key="3">
    <source>
        <dbReference type="PROSITE" id="PS51186"/>
    </source>
</evidence>
<dbReference type="PANTHER" id="PTHR10545:SF29">
    <property type="entry name" value="GH14572P-RELATED"/>
    <property type="match status" value="1"/>
</dbReference>
<dbReference type="GO" id="GO:0008080">
    <property type="term" value="F:N-acetyltransferase activity"/>
    <property type="evidence" value="ECO:0007669"/>
    <property type="project" value="TreeGrafter"/>
</dbReference>
<evidence type="ECO:0000256" key="2">
    <source>
        <dbReference type="ARBA" id="ARBA00023315"/>
    </source>
</evidence>
<dbReference type="InterPro" id="IPR016181">
    <property type="entry name" value="Acyl_CoA_acyltransferase"/>
</dbReference>
<name>X1CQW7_9ZZZZ</name>
<dbReference type="SUPFAM" id="SSF55729">
    <property type="entry name" value="Acyl-CoA N-acyltransferases (Nat)"/>
    <property type="match status" value="1"/>
</dbReference>
<evidence type="ECO:0000313" key="4">
    <source>
        <dbReference type="EMBL" id="GAG86661.1"/>
    </source>
</evidence>
<dbReference type="InterPro" id="IPR051016">
    <property type="entry name" value="Diverse_Substrate_AcTransf"/>
</dbReference>